<dbReference type="OrthoDB" id="9806226at2"/>
<keyword evidence="7" id="KW-1185">Reference proteome</keyword>
<evidence type="ECO:0000313" key="6">
    <source>
        <dbReference type="EMBL" id="EEW93658.1"/>
    </source>
</evidence>
<dbReference type="RefSeq" id="WP_006702814.1">
    <property type="nucleotide sequence ID" value="NZ_KI391971.1"/>
</dbReference>
<dbReference type="NCBIfam" id="TIGR00281">
    <property type="entry name" value="SMC-Scp complex subunit ScpB"/>
    <property type="match status" value="1"/>
</dbReference>
<comment type="subunit">
    <text evidence="5">Homodimer. Homodimerization may be required to stabilize the binding of ScpA to the Smc head domains. Component of a cohesin-like complex composed of ScpA, ScpB and the Smc homodimer, in which ScpA and ScpB bind to the head domain of Smc. The presence of the three proteins is required for the association of the complex with DNA.</text>
</comment>
<keyword evidence="1 5" id="KW-0963">Cytoplasm</keyword>
<sequence length="202" mass="22885">MNNYLAATQALLFVAGDDGLTLEEISYVVGIDKTAVRQLLEELMEQLKDETSGLELILTAQRYKFVTKASLKPYLEKYAVSPFSSQLSSAALETLAIIAYKQPITRLEVESIRGVQCSGAIQKLLLRDLIEEAGRMDSPGRPKLYRTTTYFMDYFGLETLDQLPDVESLLELNQEESKQLFKNNEDLFAELEQMHQDEETIS</sequence>
<dbReference type="InterPro" id="IPR036388">
    <property type="entry name" value="WH-like_DNA-bd_sf"/>
</dbReference>
<evidence type="ECO:0000256" key="4">
    <source>
        <dbReference type="ARBA" id="ARBA00023306"/>
    </source>
</evidence>
<evidence type="ECO:0000313" key="7">
    <source>
        <dbReference type="Proteomes" id="UP000002939"/>
    </source>
</evidence>
<dbReference type="GO" id="GO:0005737">
    <property type="term" value="C:cytoplasm"/>
    <property type="evidence" value="ECO:0007669"/>
    <property type="project" value="UniProtKB-SubCell"/>
</dbReference>
<dbReference type="Proteomes" id="UP000002939">
    <property type="component" value="Unassembled WGS sequence"/>
</dbReference>
<dbReference type="PANTHER" id="PTHR34298:SF2">
    <property type="entry name" value="SEGREGATION AND CONDENSATION PROTEIN B"/>
    <property type="match status" value="1"/>
</dbReference>
<dbReference type="SUPFAM" id="SSF46785">
    <property type="entry name" value="Winged helix' DNA-binding domain"/>
    <property type="match status" value="2"/>
</dbReference>
<dbReference type="Pfam" id="PF04079">
    <property type="entry name" value="SMC_ScpB"/>
    <property type="match status" value="1"/>
</dbReference>
<dbReference type="Gene3D" id="1.10.10.10">
    <property type="entry name" value="Winged helix-like DNA-binding domain superfamily/Winged helix DNA-binding domain"/>
    <property type="match status" value="2"/>
</dbReference>
<dbReference type="EMBL" id="ACRF02000013">
    <property type="protein sequence ID" value="EEW93658.1"/>
    <property type="molecule type" value="Genomic_DNA"/>
</dbReference>
<evidence type="ECO:0000256" key="1">
    <source>
        <dbReference type="ARBA" id="ARBA00022490"/>
    </source>
</evidence>
<dbReference type="GO" id="GO:0006260">
    <property type="term" value="P:DNA replication"/>
    <property type="evidence" value="ECO:0007669"/>
    <property type="project" value="UniProtKB-UniRule"/>
</dbReference>
<organism evidence="6 7">
    <name type="scientific">Granulicatella elegans ATCC 700633</name>
    <dbReference type="NCBI Taxonomy" id="626369"/>
    <lineage>
        <taxon>Bacteria</taxon>
        <taxon>Bacillati</taxon>
        <taxon>Bacillota</taxon>
        <taxon>Bacilli</taxon>
        <taxon>Lactobacillales</taxon>
        <taxon>Carnobacteriaceae</taxon>
        <taxon>Granulicatella</taxon>
    </lineage>
</organism>
<dbReference type="InterPro" id="IPR005234">
    <property type="entry name" value="ScpB_csome_segregation"/>
</dbReference>
<reference evidence="6" key="1">
    <citation type="submission" date="2009-09" db="EMBL/GenBank/DDBJ databases">
        <authorList>
            <consortium name="The Broad Institute Genome Sequencing Platform"/>
            <person name="Ward D."/>
            <person name="Feldgarden M."/>
            <person name="Earl A."/>
            <person name="Young S.K."/>
            <person name="Zeng Q."/>
            <person name="Koehrsen M."/>
            <person name="Alvarado L."/>
            <person name="Berlin A."/>
            <person name="Bochicchio J."/>
            <person name="Borenstein D."/>
            <person name="Chapman S.B."/>
            <person name="Chen Z."/>
            <person name="Engels R."/>
            <person name="Freedman E."/>
            <person name="Gellesch M."/>
            <person name="Goldberg J."/>
            <person name="Griggs A."/>
            <person name="Gujja S."/>
            <person name="Heilman E."/>
            <person name="Heiman D."/>
            <person name="Hepburn T."/>
            <person name="Howarth C."/>
            <person name="Jen D."/>
            <person name="Larson L."/>
            <person name="Lewis B."/>
            <person name="Mehta T."/>
            <person name="Park D."/>
            <person name="Pearson M."/>
            <person name="Roberts A."/>
            <person name="Saif S."/>
            <person name="Shea T."/>
            <person name="Shenoy N."/>
            <person name="Sisk P."/>
            <person name="Stolte C."/>
            <person name="Sykes S."/>
            <person name="Thomson T."/>
            <person name="Walk T."/>
            <person name="White J."/>
            <person name="Yandava C."/>
            <person name="Sibley C.D."/>
            <person name="Field T.R."/>
            <person name="Grinwis M."/>
            <person name="Eshaghurshan C.S."/>
            <person name="Surette M.G."/>
            <person name="Haas B."/>
            <person name="Nusbaum C."/>
            <person name="Birren B."/>
        </authorList>
    </citation>
    <scope>NUCLEOTIDE SEQUENCE [LARGE SCALE GENOMIC DNA]</scope>
    <source>
        <strain evidence="6">ATCC 700633</strain>
    </source>
</reference>
<gene>
    <name evidence="5" type="primary">scpB</name>
    <name evidence="6" type="ORF">HMPREF0446_00540</name>
</gene>
<name>D0BKQ5_9LACT</name>
<dbReference type="HOGENOM" id="CLU_045647_5_3_9"/>
<reference evidence="6" key="2">
    <citation type="submission" date="2011-10" db="EMBL/GenBank/DDBJ databases">
        <title>The Genome Sequence of Granulicatella elegans ATCC 700633.</title>
        <authorList>
            <consortium name="The Broad Institute Genome Sequencing Platform"/>
            <consortium name="The Broad Institute Genome Sequencing Center for Infectious Disease"/>
            <person name="Earl A."/>
            <person name="Ward D."/>
            <person name="Feldgarden M."/>
            <person name="Gevers D."/>
            <person name="Sibley C.D."/>
            <person name="Field T.R."/>
            <person name="Grinwis M."/>
            <person name="Eshaghurshan C.S."/>
            <person name="Surette M.G."/>
            <person name="Young S.K."/>
            <person name="Zeng Q."/>
            <person name="Gargeya S."/>
            <person name="Fitzgerald M."/>
            <person name="Haas B."/>
            <person name="Abouelleil A."/>
            <person name="Alvarado L."/>
            <person name="Arachchi H.M."/>
            <person name="Berlin A."/>
            <person name="Brown A."/>
            <person name="Chapman S.B."/>
            <person name="Chen Z."/>
            <person name="Dunbar C."/>
            <person name="Freedman E."/>
            <person name="Gearin G."/>
            <person name="Goldberg J."/>
            <person name="Griggs A."/>
            <person name="Gujja S."/>
            <person name="Heiman D."/>
            <person name="Howarth C."/>
            <person name="Larson L."/>
            <person name="Lui A."/>
            <person name="MacDonald P.J.P."/>
            <person name="Montmayeur A."/>
            <person name="Murphy C."/>
            <person name="Neiman D."/>
            <person name="Pearson M."/>
            <person name="Priest M."/>
            <person name="Roberts A."/>
            <person name="Saif S."/>
            <person name="Shea T."/>
            <person name="Shenoy N."/>
            <person name="Sisk P."/>
            <person name="Stolte C."/>
            <person name="Sykes S."/>
            <person name="Wortman J."/>
            <person name="Nusbaum C."/>
            <person name="Birren B."/>
        </authorList>
    </citation>
    <scope>NUCLEOTIDE SEQUENCE [LARGE SCALE GENOMIC DNA]</scope>
    <source>
        <strain evidence="6">ATCC 700633</strain>
    </source>
</reference>
<dbReference type="STRING" id="626369.HMPREF0446_00540"/>
<dbReference type="PIRSF" id="PIRSF019345">
    <property type="entry name" value="ScpB"/>
    <property type="match status" value="1"/>
</dbReference>
<evidence type="ECO:0000256" key="5">
    <source>
        <dbReference type="HAMAP-Rule" id="MF_01804"/>
    </source>
</evidence>
<dbReference type="AlphaFoldDB" id="D0BKQ5"/>
<evidence type="ECO:0000256" key="3">
    <source>
        <dbReference type="ARBA" id="ARBA00022829"/>
    </source>
</evidence>
<comment type="similarity">
    <text evidence="5">Belongs to the ScpB family.</text>
</comment>
<accession>D0BKQ5</accession>
<keyword evidence="2 5" id="KW-0132">Cell division</keyword>
<proteinExistence type="inferred from homology"/>
<keyword evidence="4 5" id="KW-0131">Cell cycle</keyword>
<dbReference type="GO" id="GO:0051301">
    <property type="term" value="P:cell division"/>
    <property type="evidence" value="ECO:0007669"/>
    <property type="project" value="UniProtKB-KW"/>
</dbReference>
<comment type="subcellular location">
    <subcellularLocation>
        <location evidence="5">Cytoplasm</location>
    </subcellularLocation>
    <text evidence="5">Associated with two foci at the outer edges of the nucleoid region in young cells, and at four foci within both cell halves in older cells.</text>
</comment>
<evidence type="ECO:0000256" key="2">
    <source>
        <dbReference type="ARBA" id="ARBA00022618"/>
    </source>
</evidence>
<dbReference type="InterPro" id="IPR036390">
    <property type="entry name" value="WH_DNA-bd_sf"/>
</dbReference>
<comment type="caution">
    <text evidence="6">The sequence shown here is derived from an EMBL/GenBank/DDBJ whole genome shotgun (WGS) entry which is preliminary data.</text>
</comment>
<keyword evidence="3 5" id="KW-0159">Chromosome partition</keyword>
<comment type="function">
    <text evidence="5">Participates in chromosomal partition during cell division. May act via the formation of a condensin-like complex containing Smc and ScpA that pull DNA away from mid-cell into both cell halves.</text>
</comment>
<dbReference type="HAMAP" id="MF_01804">
    <property type="entry name" value="ScpB"/>
    <property type="match status" value="1"/>
</dbReference>
<protein>
    <recommendedName>
        <fullName evidence="5">Segregation and condensation protein B</fullName>
    </recommendedName>
</protein>
<dbReference type="PANTHER" id="PTHR34298">
    <property type="entry name" value="SEGREGATION AND CONDENSATION PROTEIN B"/>
    <property type="match status" value="1"/>
</dbReference>
<dbReference type="GO" id="GO:0051304">
    <property type="term" value="P:chromosome separation"/>
    <property type="evidence" value="ECO:0007669"/>
    <property type="project" value="InterPro"/>
</dbReference>
<dbReference type="eggNOG" id="COG1386">
    <property type="taxonomic scope" value="Bacteria"/>
</dbReference>